<feature type="transmembrane region" description="Helical" evidence="2">
    <location>
        <begin position="269"/>
        <end position="287"/>
    </location>
</feature>
<dbReference type="PANTHER" id="PTHR22911">
    <property type="entry name" value="ACYL-MALONYL CONDENSING ENZYME-RELATED"/>
    <property type="match status" value="1"/>
</dbReference>
<protein>
    <submittedName>
        <fullName evidence="4">Multidrug DMT transporter permease</fullName>
    </submittedName>
</protein>
<feature type="transmembrane region" description="Helical" evidence="2">
    <location>
        <begin position="213"/>
        <end position="234"/>
    </location>
</feature>
<feature type="domain" description="EamA" evidence="3">
    <location>
        <begin position="2"/>
        <end position="136"/>
    </location>
</feature>
<name>A0A117J4W1_TRASO</name>
<feature type="transmembrane region" description="Helical" evidence="2">
    <location>
        <begin position="65"/>
        <end position="85"/>
    </location>
</feature>
<evidence type="ECO:0000256" key="2">
    <source>
        <dbReference type="SAM" id="Phobius"/>
    </source>
</evidence>
<dbReference type="PANTHER" id="PTHR22911:SF137">
    <property type="entry name" value="SOLUTE CARRIER FAMILY 35 MEMBER G2-RELATED"/>
    <property type="match status" value="1"/>
</dbReference>
<sequence length="288" mass="30629">MWVLAAVGSAVFAGITSILAKCGIRHTDSDVATAVRTIVVLAFAWLMAGVVGSIPTIGQITPNSLLFLALSGLATGASWICYFKALSMGDVNKVVPIDKCSTVLTVLLAIVLFGETENLAVKLVGCAGILVGTLMMIERKQQDHDVQGRSWMWYAVGSAVFAALTSILAKVGIEGVESNLATAIRTCFVLVMAWVVVAMRGKLGEVRGIDRHELFFICLSGVATGASWLCYYYAIQTGVVSVVVPIDKLSIVVSMAFSAAVFKETYTKRSLTGLATIVASTLLMAFFR</sequence>
<organism evidence="4 5">
    <name type="scientific">Tractidigestivibacter scatoligenes</name>
    <name type="common">Olsenella scatoligenes</name>
    <dbReference type="NCBI Taxonomy" id="1299998"/>
    <lineage>
        <taxon>Bacteria</taxon>
        <taxon>Bacillati</taxon>
        <taxon>Actinomycetota</taxon>
        <taxon>Coriobacteriia</taxon>
        <taxon>Coriobacteriales</taxon>
        <taxon>Atopobiaceae</taxon>
        <taxon>Tractidigestivibacter</taxon>
    </lineage>
</organism>
<dbReference type="Gene3D" id="1.10.3730.20">
    <property type="match status" value="2"/>
</dbReference>
<accession>A0A117J4W1</accession>
<comment type="caution">
    <text evidence="4">The sequence shown here is derived from an EMBL/GenBank/DDBJ whole genome shotgun (WGS) entry which is preliminary data.</text>
</comment>
<evidence type="ECO:0000313" key="4">
    <source>
        <dbReference type="EMBL" id="KUH59502.1"/>
    </source>
</evidence>
<evidence type="ECO:0000313" key="5">
    <source>
        <dbReference type="Proteomes" id="UP000054078"/>
    </source>
</evidence>
<comment type="similarity">
    <text evidence="1">Belongs to the EamA transporter family.</text>
</comment>
<keyword evidence="2" id="KW-1133">Transmembrane helix</keyword>
<reference evidence="4 5" key="1">
    <citation type="submission" date="2015-12" db="EMBL/GenBank/DDBJ databases">
        <title>Draft Genome Sequence of Olsenella scatoligenes SK9K4T; a Producer of 3-Methylindole- (skatole) and 4-Methylphenol- (p-cresol) Isolated from Pig Feces.</title>
        <authorList>
            <person name="Li X."/>
            <person name="Borg B."/>
            <person name="Canibe N."/>
        </authorList>
    </citation>
    <scope>NUCLEOTIDE SEQUENCE [LARGE SCALE GENOMIC DNA]</scope>
    <source>
        <strain evidence="4 5">SK9K4</strain>
    </source>
</reference>
<keyword evidence="5" id="KW-1185">Reference proteome</keyword>
<evidence type="ECO:0000259" key="3">
    <source>
        <dbReference type="Pfam" id="PF00892"/>
    </source>
</evidence>
<gene>
    <name evidence="4" type="ORF">AUL39_04135</name>
</gene>
<dbReference type="Pfam" id="PF00892">
    <property type="entry name" value="EamA"/>
    <property type="match status" value="2"/>
</dbReference>
<dbReference type="InterPro" id="IPR000620">
    <property type="entry name" value="EamA_dom"/>
</dbReference>
<dbReference type="EMBL" id="LOJF01000001">
    <property type="protein sequence ID" value="KUH59502.1"/>
    <property type="molecule type" value="Genomic_DNA"/>
</dbReference>
<dbReference type="GO" id="GO:0016020">
    <property type="term" value="C:membrane"/>
    <property type="evidence" value="ECO:0007669"/>
    <property type="project" value="InterPro"/>
</dbReference>
<dbReference type="OrthoDB" id="9806718at2"/>
<dbReference type="Proteomes" id="UP000054078">
    <property type="component" value="Unassembled WGS sequence"/>
</dbReference>
<dbReference type="RefSeq" id="WP_059053867.1">
    <property type="nucleotide sequence ID" value="NZ_LOJF01000001.1"/>
</dbReference>
<feature type="transmembrane region" description="Helical" evidence="2">
    <location>
        <begin position="151"/>
        <end position="171"/>
    </location>
</feature>
<feature type="transmembrane region" description="Helical" evidence="2">
    <location>
        <begin position="183"/>
        <end position="201"/>
    </location>
</feature>
<proteinExistence type="inferred from homology"/>
<feature type="transmembrane region" description="Helical" evidence="2">
    <location>
        <begin position="36"/>
        <end position="58"/>
    </location>
</feature>
<feature type="transmembrane region" description="Helical" evidence="2">
    <location>
        <begin position="119"/>
        <end position="139"/>
    </location>
</feature>
<feature type="transmembrane region" description="Helical" evidence="2">
    <location>
        <begin position="240"/>
        <end position="262"/>
    </location>
</feature>
<evidence type="ECO:0000256" key="1">
    <source>
        <dbReference type="ARBA" id="ARBA00007362"/>
    </source>
</evidence>
<feature type="domain" description="EamA" evidence="3">
    <location>
        <begin position="150"/>
        <end position="285"/>
    </location>
</feature>
<dbReference type="AlphaFoldDB" id="A0A117J4W1"/>
<keyword evidence="2" id="KW-0812">Transmembrane</keyword>
<dbReference type="InterPro" id="IPR037185">
    <property type="entry name" value="EmrE-like"/>
</dbReference>
<dbReference type="SUPFAM" id="SSF103481">
    <property type="entry name" value="Multidrug resistance efflux transporter EmrE"/>
    <property type="match status" value="2"/>
</dbReference>
<keyword evidence="2" id="KW-0472">Membrane</keyword>